<dbReference type="Proteomes" id="UP000317835">
    <property type="component" value="Chromosome"/>
</dbReference>
<evidence type="ECO:0008006" key="4">
    <source>
        <dbReference type="Google" id="ProtNLM"/>
    </source>
</evidence>
<sequence>MIDVTFETIIPLGQVSALIPSSRPGKRTHISTIWRWATKGVKGARLETVTIGGSRYTSREAVQRFVERLSGSPGDQAGRDPSAASPVRTRRTEARRLRDSERAAQELERMGA</sequence>
<accession>A0A518GZT9</accession>
<protein>
    <recommendedName>
        <fullName evidence="4">DUF1580 domain-containing protein</fullName>
    </recommendedName>
</protein>
<dbReference type="RefSeq" id="WP_197446847.1">
    <property type="nucleotide sequence ID" value="NZ_CP036426.1"/>
</dbReference>
<proteinExistence type="predicted"/>
<name>A0A518GZT9_9BACT</name>
<dbReference type="InterPro" id="IPR011474">
    <property type="entry name" value="DUF1580"/>
</dbReference>
<reference evidence="2 3" key="1">
    <citation type="submission" date="2019-02" db="EMBL/GenBank/DDBJ databases">
        <title>Deep-cultivation of Planctomycetes and their phenomic and genomic characterization uncovers novel biology.</title>
        <authorList>
            <person name="Wiegand S."/>
            <person name="Jogler M."/>
            <person name="Boedeker C."/>
            <person name="Pinto D."/>
            <person name="Vollmers J."/>
            <person name="Rivas-Marin E."/>
            <person name="Kohn T."/>
            <person name="Peeters S.H."/>
            <person name="Heuer A."/>
            <person name="Rast P."/>
            <person name="Oberbeckmann S."/>
            <person name="Bunk B."/>
            <person name="Jeske O."/>
            <person name="Meyerdierks A."/>
            <person name="Storesund J.E."/>
            <person name="Kallscheuer N."/>
            <person name="Luecker S."/>
            <person name="Lage O.M."/>
            <person name="Pohl T."/>
            <person name="Merkel B.J."/>
            <person name="Hornburger P."/>
            <person name="Mueller R.-W."/>
            <person name="Bruemmer F."/>
            <person name="Labrenz M."/>
            <person name="Spormann A.M."/>
            <person name="Op den Camp H."/>
            <person name="Overmann J."/>
            <person name="Amann R."/>
            <person name="Jetten M.S.M."/>
            <person name="Mascher T."/>
            <person name="Medema M.H."/>
            <person name="Devos D.P."/>
            <person name="Kaster A.-K."/>
            <person name="Ovreas L."/>
            <person name="Rohde M."/>
            <person name="Galperin M.Y."/>
            <person name="Jogler C."/>
        </authorList>
    </citation>
    <scope>NUCLEOTIDE SEQUENCE [LARGE SCALE GENOMIC DNA]</scope>
    <source>
        <strain evidence="2 3">ElP</strain>
    </source>
</reference>
<keyword evidence="3" id="KW-1185">Reference proteome</keyword>
<feature type="compositionally biased region" description="Basic and acidic residues" evidence="1">
    <location>
        <begin position="90"/>
        <end position="112"/>
    </location>
</feature>
<dbReference type="AlphaFoldDB" id="A0A518GZT9"/>
<evidence type="ECO:0000256" key="1">
    <source>
        <dbReference type="SAM" id="MobiDB-lite"/>
    </source>
</evidence>
<dbReference type="EMBL" id="CP036426">
    <property type="protein sequence ID" value="QDV34107.1"/>
    <property type="molecule type" value="Genomic_DNA"/>
</dbReference>
<dbReference type="KEGG" id="tpla:ElP_19890"/>
<feature type="region of interest" description="Disordered" evidence="1">
    <location>
        <begin position="68"/>
        <end position="112"/>
    </location>
</feature>
<dbReference type="Pfam" id="PF07618">
    <property type="entry name" value="DUF1580"/>
    <property type="match status" value="1"/>
</dbReference>
<organism evidence="2 3">
    <name type="scientific">Tautonia plasticadhaerens</name>
    <dbReference type="NCBI Taxonomy" id="2527974"/>
    <lineage>
        <taxon>Bacteria</taxon>
        <taxon>Pseudomonadati</taxon>
        <taxon>Planctomycetota</taxon>
        <taxon>Planctomycetia</taxon>
        <taxon>Isosphaerales</taxon>
        <taxon>Isosphaeraceae</taxon>
        <taxon>Tautonia</taxon>
    </lineage>
</organism>
<evidence type="ECO:0000313" key="3">
    <source>
        <dbReference type="Proteomes" id="UP000317835"/>
    </source>
</evidence>
<evidence type="ECO:0000313" key="2">
    <source>
        <dbReference type="EMBL" id="QDV34107.1"/>
    </source>
</evidence>
<gene>
    <name evidence="2" type="ORF">ElP_19890</name>
</gene>